<evidence type="ECO:0000313" key="2">
    <source>
        <dbReference type="Proteomes" id="UP000034601"/>
    </source>
</evidence>
<sequence length="148" mass="17268">MSKTHLAIMRSSWGLLPKIVSGEKTIESRWYQNQYQPWKKIDSGDIIYFKDSGQPVTVKAKAGKILRFDHLTPQKVKEILLKFGKDDGLDIQQDFNFYYKKFKNKNYCLLIFLKDVQTILPFKISKQGFGAMSAWLVVDDINQMKIIK</sequence>
<dbReference type="SUPFAM" id="SSF88697">
    <property type="entry name" value="PUA domain-like"/>
    <property type="match status" value="1"/>
</dbReference>
<organism evidence="1 2">
    <name type="scientific">Candidatus Daviesbacteria bacterium GW2011_GWA2_40_9</name>
    <dbReference type="NCBI Taxonomy" id="1618424"/>
    <lineage>
        <taxon>Bacteria</taxon>
        <taxon>Candidatus Daviesiibacteriota</taxon>
    </lineage>
</organism>
<evidence type="ECO:0000313" key="1">
    <source>
        <dbReference type="EMBL" id="KKR83801.1"/>
    </source>
</evidence>
<dbReference type="AlphaFoldDB" id="A0A0G0U965"/>
<gene>
    <name evidence="1" type="ORF">UU29_C0001G0021</name>
</gene>
<proteinExistence type="predicted"/>
<evidence type="ECO:0008006" key="3">
    <source>
        <dbReference type="Google" id="ProtNLM"/>
    </source>
</evidence>
<reference evidence="1 2" key="1">
    <citation type="journal article" date="2015" name="Nature">
        <title>rRNA introns, odd ribosomes, and small enigmatic genomes across a large radiation of phyla.</title>
        <authorList>
            <person name="Brown C.T."/>
            <person name="Hug L.A."/>
            <person name="Thomas B.C."/>
            <person name="Sharon I."/>
            <person name="Castelle C.J."/>
            <person name="Singh A."/>
            <person name="Wilkins M.J."/>
            <person name="Williams K.H."/>
            <person name="Banfield J.F."/>
        </authorList>
    </citation>
    <scope>NUCLEOTIDE SEQUENCE [LARGE SCALE GENOMIC DNA]</scope>
</reference>
<name>A0A0G0U965_9BACT</name>
<dbReference type="Proteomes" id="UP000034601">
    <property type="component" value="Unassembled WGS sequence"/>
</dbReference>
<comment type="caution">
    <text evidence="1">The sequence shown here is derived from an EMBL/GenBank/DDBJ whole genome shotgun (WGS) entry which is preliminary data.</text>
</comment>
<protein>
    <recommendedName>
        <fullName evidence="3">ASCH domain-containing protein</fullName>
    </recommendedName>
</protein>
<dbReference type="InterPro" id="IPR015947">
    <property type="entry name" value="PUA-like_sf"/>
</dbReference>
<accession>A0A0G0U965</accession>
<dbReference type="EMBL" id="LCAB01000001">
    <property type="protein sequence ID" value="KKR83801.1"/>
    <property type="molecule type" value="Genomic_DNA"/>
</dbReference>
<dbReference type="Gene3D" id="2.30.130.30">
    <property type="entry name" value="Hypothetical protein"/>
    <property type="match status" value="1"/>
</dbReference>